<name>A0ABD0YH61_9HEMI</name>
<reference evidence="3 4" key="1">
    <citation type="submission" date="2024-07" db="EMBL/GenBank/DDBJ databases">
        <title>Chromosome-level genome assembly of the water stick insect Ranatra chinensis (Heteroptera: Nepidae).</title>
        <authorList>
            <person name="Liu X."/>
        </authorList>
    </citation>
    <scope>NUCLEOTIDE SEQUENCE [LARGE SCALE GENOMIC DNA]</scope>
    <source>
        <strain evidence="3">Cailab_2021Rc</strain>
        <tissue evidence="3">Muscle</tissue>
    </source>
</reference>
<protein>
    <submittedName>
        <fullName evidence="3">Uncharacterized protein</fullName>
    </submittedName>
</protein>
<organism evidence="3 4">
    <name type="scientific">Ranatra chinensis</name>
    <dbReference type="NCBI Taxonomy" id="642074"/>
    <lineage>
        <taxon>Eukaryota</taxon>
        <taxon>Metazoa</taxon>
        <taxon>Ecdysozoa</taxon>
        <taxon>Arthropoda</taxon>
        <taxon>Hexapoda</taxon>
        <taxon>Insecta</taxon>
        <taxon>Pterygota</taxon>
        <taxon>Neoptera</taxon>
        <taxon>Paraneoptera</taxon>
        <taxon>Hemiptera</taxon>
        <taxon>Heteroptera</taxon>
        <taxon>Panheteroptera</taxon>
        <taxon>Nepomorpha</taxon>
        <taxon>Nepidae</taxon>
        <taxon>Ranatrinae</taxon>
        <taxon>Ranatra</taxon>
    </lineage>
</organism>
<dbReference type="EMBL" id="JBFDAA010000020">
    <property type="protein sequence ID" value="KAL1115229.1"/>
    <property type="molecule type" value="Genomic_DNA"/>
</dbReference>
<accession>A0ABD0YH61</accession>
<evidence type="ECO:0000313" key="4">
    <source>
        <dbReference type="Proteomes" id="UP001558652"/>
    </source>
</evidence>
<dbReference type="AlphaFoldDB" id="A0ABD0YH61"/>
<feature type="chain" id="PRO_5044792278" evidence="2">
    <location>
        <begin position="35"/>
        <end position="288"/>
    </location>
</feature>
<evidence type="ECO:0000256" key="2">
    <source>
        <dbReference type="SAM" id="SignalP"/>
    </source>
</evidence>
<feature type="region of interest" description="Disordered" evidence="1">
    <location>
        <begin position="91"/>
        <end position="115"/>
    </location>
</feature>
<sequence length="288" mass="32226">MLLKPAGPFRIADFLSALKFLFLAFCGRLRGLSALEDGDAEAGQDGAEDAPDGIPIRGKGPLYNDVNGLSHSLDGAMFYRPLAVVMTTVETSRMTPPPTASESKGADVTPKRQKLEAKVQKTETRIDKKKFTSLSEAERVFTTVCVNTGDNKVPSHFYGRPRYVYLHVERYDKRRILRDVCSDFVLECREHEKKKKKLVKDRTRVFKPVLYNGGRFREEQKKKKQTGRNVTGNSGREQKEEGGKEVSPLPSRTATANWERLETSIFIAAGERSEEARYSFGETAVVGG</sequence>
<dbReference type="Proteomes" id="UP001558652">
    <property type="component" value="Unassembled WGS sequence"/>
</dbReference>
<evidence type="ECO:0000313" key="3">
    <source>
        <dbReference type="EMBL" id="KAL1115229.1"/>
    </source>
</evidence>
<keyword evidence="4" id="KW-1185">Reference proteome</keyword>
<evidence type="ECO:0000256" key="1">
    <source>
        <dbReference type="SAM" id="MobiDB-lite"/>
    </source>
</evidence>
<feature type="signal peptide" evidence="2">
    <location>
        <begin position="1"/>
        <end position="34"/>
    </location>
</feature>
<gene>
    <name evidence="3" type="ORF">AAG570_007260</name>
</gene>
<comment type="caution">
    <text evidence="3">The sequence shown here is derived from an EMBL/GenBank/DDBJ whole genome shotgun (WGS) entry which is preliminary data.</text>
</comment>
<feature type="region of interest" description="Disordered" evidence="1">
    <location>
        <begin position="217"/>
        <end position="253"/>
    </location>
</feature>
<keyword evidence="2" id="KW-0732">Signal</keyword>
<proteinExistence type="predicted"/>